<feature type="region of interest" description="Disordered" evidence="1">
    <location>
        <begin position="1065"/>
        <end position="1098"/>
    </location>
</feature>
<sequence length="1114" mass="123370">MTDSFAYNIQRSTIWIPESGSFAKTANVGQYLSLLKCVWLIRSILQLPDLRQSSTSFSHWPSYIDQLKHCSRFSQDLMLPALRLEDLTPKMLTFWPNSGHYEGKYDQSFIEMIDDVGSCSDMKQVLDVQLQGSGVIVRRRLQLFRLFGTEKKRLRVSGMERGQSEQNTTGRASFFDDTFSEYSKASTAASVFSAYSSGSIELPRSQPFTSASSSRAGPGPISRVKPMLVLFAQDMTTKKTTLVAMEIDGDTIVNPERCNCRRPGLDGSACTIASIEPQGRWLQGNLPVRKFEGQNAWDVAQLAIERRGDIHYAAASWKDIRRISIMFPSSEGRARFGGTPSLCGCGKTCLEAQHKGCHNCLTSRTTTLEPCQNHTHPFHVKLDTGWKPLEFLETYLDDEQQSKPKIASLVTYTGLVSSALATTCSEYLKVTWPQMLNGSDLLDCLETLVAETRSDTPASLQSGIPAVPLPPTTPIPHVSTKAFIRLSISETHGSLVVRAEGTAPMLVELVQQVAWLTSALRAKATHHYTDVYVVPLHLQPVDLAGDENDFLSDAAFIFLSSSKKILPTEESCWLDLVSHGTAIARGFPVPNRDAAKGLEIPLPILVEMAGVRHVVEFQGGVVMKGLSSMLLPISRTNDIIQWHLVSAPPETDRLTYQAGIELCKTRALLDEVPLDSITKSRAVVGWCRHAVSRLGSEDVAYENIDYSDAKEVPAVINVSSVALGIQQIGMGQVEFTVGARHARSHFKREGTYAHLLNVAARMKVLLYDTRERRAWLVGADEVILHIIRKRHSMEPFYNQGREVKIAPAETAKQTLLSNRTLILMEDDERPETLRDMVSRLFSLFEFLIDENVKRDASPEMTVSTHAGSELAGYEFMAVAEEYSPYHRKHSSILKTSGGWTALVEACDALVLFASGFEDLICPTERGDMKLCHKYGTVPRDNDYLATRVALLTELYAAAGCKLTRECLSSSGLCWHREALLFEDCVSPGSFRCSCNRLQRIVPKSSLGTIEKPGCLDEYGAVIFGRSSEGTFVLPSRKGKEKATFYQQRNIALASTPGQSLETLVEESSSSETNSEDKIYDSDSSSMSSAEKTCKAEGGETRHILKRCFGERSQG</sequence>
<proteinExistence type="predicted"/>
<organism evidence="2 3">
    <name type="scientific">Colletotrichum musicola</name>
    <dbReference type="NCBI Taxonomy" id="2175873"/>
    <lineage>
        <taxon>Eukaryota</taxon>
        <taxon>Fungi</taxon>
        <taxon>Dikarya</taxon>
        <taxon>Ascomycota</taxon>
        <taxon>Pezizomycotina</taxon>
        <taxon>Sordariomycetes</taxon>
        <taxon>Hypocreomycetidae</taxon>
        <taxon>Glomerellales</taxon>
        <taxon>Glomerellaceae</taxon>
        <taxon>Colletotrichum</taxon>
        <taxon>Colletotrichum orchidearum species complex</taxon>
    </lineage>
</organism>
<dbReference type="Proteomes" id="UP000639643">
    <property type="component" value="Unassembled WGS sequence"/>
</dbReference>
<evidence type="ECO:0000256" key="1">
    <source>
        <dbReference type="SAM" id="MobiDB-lite"/>
    </source>
</evidence>
<evidence type="ECO:0008006" key="4">
    <source>
        <dbReference type="Google" id="ProtNLM"/>
    </source>
</evidence>
<evidence type="ECO:0000313" key="2">
    <source>
        <dbReference type="EMBL" id="KAF6826331.1"/>
    </source>
</evidence>
<dbReference type="AlphaFoldDB" id="A0A8H6K8X0"/>
<dbReference type="OrthoDB" id="4850280at2759"/>
<comment type="caution">
    <text evidence="2">The sequence shown here is derived from an EMBL/GenBank/DDBJ whole genome shotgun (WGS) entry which is preliminary data.</text>
</comment>
<dbReference type="EMBL" id="WIGM01000404">
    <property type="protein sequence ID" value="KAF6826331.1"/>
    <property type="molecule type" value="Genomic_DNA"/>
</dbReference>
<keyword evidence="3" id="KW-1185">Reference proteome</keyword>
<accession>A0A8H6K8X0</accession>
<gene>
    <name evidence="2" type="ORF">CMUS01_09486</name>
</gene>
<protein>
    <recommendedName>
        <fullName evidence="4">Pfs domain-containing protein</fullName>
    </recommendedName>
</protein>
<evidence type="ECO:0000313" key="3">
    <source>
        <dbReference type="Proteomes" id="UP000639643"/>
    </source>
</evidence>
<reference evidence="2" key="1">
    <citation type="journal article" date="2020" name="Phytopathology">
        <title>Genome Sequence Resources of Colletotrichum truncatum, C. plurivorum, C. musicola, and C. sojae: Four Species Pathogenic to Soybean (Glycine max).</title>
        <authorList>
            <person name="Rogerio F."/>
            <person name="Boufleur T.R."/>
            <person name="Ciampi-Guillardi M."/>
            <person name="Sukno S.A."/>
            <person name="Thon M.R."/>
            <person name="Massola Junior N.S."/>
            <person name="Baroncelli R."/>
        </authorList>
    </citation>
    <scope>NUCLEOTIDE SEQUENCE</scope>
    <source>
        <strain evidence="2">LFN0074</strain>
    </source>
</reference>
<name>A0A8H6K8X0_9PEZI</name>